<proteinExistence type="predicted"/>
<evidence type="ECO:0000313" key="1">
    <source>
        <dbReference type="EMBL" id="QXV80830.1"/>
    </source>
</evidence>
<evidence type="ECO:0000313" key="2">
    <source>
        <dbReference type="Proteomes" id="UP000828140"/>
    </source>
</evidence>
<gene>
    <name evidence="1" type="ORF">bas02_0064</name>
</gene>
<name>A0AAE7VVH6_9CAUD</name>
<reference evidence="1" key="1">
    <citation type="journal article" date="2021" name="PLoS Biol.">
        <title>Systematic exploration of Escherichia coli phage-host interactions with the BASEL phage collection.</title>
        <authorList>
            <person name="Maffei E."/>
            <person name="Shaidullina A."/>
            <person name="Burkolter M."/>
            <person name="Heyer Y."/>
            <person name="Estermann F."/>
            <person name="Druelle V."/>
            <person name="Sauer P."/>
            <person name="Willi L."/>
            <person name="Michaelis S."/>
            <person name="Hilbi H."/>
            <person name="Thaler D.S."/>
            <person name="Harms A."/>
        </authorList>
    </citation>
    <scope>NUCLEOTIDE SEQUENCE</scope>
    <source>
        <strain evidence="1">Bas02</strain>
    </source>
</reference>
<accession>A0AAE7VVH6</accession>
<organism evidence="1 2">
    <name type="scientific">Escherichia phage JeanPiccard</name>
    <dbReference type="NCBI Taxonomy" id="2851955"/>
    <lineage>
        <taxon>Viruses</taxon>
        <taxon>Duplodnaviria</taxon>
        <taxon>Heunggongvirae</taxon>
        <taxon>Uroviricota</taxon>
        <taxon>Caudoviricetes</taxon>
        <taxon>Drexlerviridae</taxon>
        <taxon>Braunvirinae</taxon>
    </lineage>
</organism>
<dbReference type="Proteomes" id="UP000828140">
    <property type="component" value="Segment"/>
</dbReference>
<sequence length="87" mass="9708">MDRVVSYDYPINNEEEMKMEAVIIEDFAGDSTEVSTSVYYDGIVSIDIDLDNLGDRYTLAHYTPEAARKLAAALILAADEADEVEKK</sequence>
<protein>
    <submittedName>
        <fullName evidence="1">Uncharacterized protein</fullName>
    </submittedName>
</protein>
<dbReference type="EMBL" id="MZ501080">
    <property type="protein sequence ID" value="QXV80830.1"/>
    <property type="molecule type" value="Genomic_DNA"/>
</dbReference>
<keyword evidence="2" id="KW-1185">Reference proteome</keyword>